<gene>
    <name evidence="1" type="ORF">DK389_19085</name>
</gene>
<accession>A0A2U8W865</accession>
<sequence>MINASLQDFCNRIAAAGRITTADLSVLGDELLPDGITVRDEADLLIALDRAVPVSNPAFADFLVAAIVDFAVWGERPTGYINAETARWLAASIGNGRGPTATGARIAVEIVREAQASDETLIAFALAANRRVAEGVDVETRLAA</sequence>
<name>A0A2U8W865_9HYPH</name>
<reference evidence="2" key="1">
    <citation type="submission" date="2018-05" db="EMBL/GenBank/DDBJ databases">
        <title>Complete Genome Sequence of Methylobacterium sp. 17SD2-17.</title>
        <authorList>
            <person name="Srinivasan S."/>
        </authorList>
    </citation>
    <scope>NUCLEOTIDE SEQUENCE [LARGE SCALE GENOMIC DNA]</scope>
    <source>
        <strain evidence="2">17SD2-17</strain>
    </source>
</reference>
<evidence type="ECO:0000313" key="1">
    <source>
        <dbReference type="EMBL" id="AWN42219.1"/>
    </source>
</evidence>
<dbReference type="OrthoDB" id="7996442at2"/>
<dbReference type="KEGG" id="mets:DK389_19085"/>
<dbReference type="EMBL" id="CP029550">
    <property type="protein sequence ID" value="AWN42219.1"/>
    <property type="molecule type" value="Genomic_DNA"/>
</dbReference>
<evidence type="ECO:0000313" key="2">
    <source>
        <dbReference type="Proteomes" id="UP000245926"/>
    </source>
</evidence>
<dbReference type="Proteomes" id="UP000245926">
    <property type="component" value="Chromosome"/>
</dbReference>
<dbReference type="AlphaFoldDB" id="A0A2U8W865"/>
<organism evidence="1 2">
    <name type="scientific">Methylobacterium durans</name>
    <dbReference type="NCBI Taxonomy" id="2202825"/>
    <lineage>
        <taxon>Bacteria</taxon>
        <taxon>Pseudomonadati</taxon>
        <taxon>Pseudomonadota</taxon>
        <taxon>Alphaproteobacteria</taxon>
        <taxon>Hyphomicrobiales</taxon>
        <taxon>Methylobacteriaceae</taxon>
        <taxon>Methylobacterium</taxon>
    </lineage>
</organism>
<protein>
    <submittedName>
        <fullName evidence="1">Uncharacterized protein</fullName>
    </submittedName>
</protein>
<proteinExistence type="predicted"/>
<dbReference type="RefSeq" id="WP_109891883.1">
    <property type="nucleotide sequence ID" value="NZ_CP029550.1"/>
</dbReference>
<keyword evidence="2" id="KW-1185">Reference proteome</keyword>